<keyword evidence="8" id="KW-1185">Reference proteome</keyword>
<gene>
    <name evidence="7" type="ORF">CLUMA_CG004340</name>
</gene>
<keyword evidence="2" id="KW-0489">Methyltransferase</keyword>
<feature type="domain" description="SAM-dependent MTase TRM10-type" evidence="6">
    <location>
        <begin position="1"/>
        <end position="159"/>
    </location>
</feature>
<dbReference type="PANTHER" id="PTHR13563:SF13">
    <property type="entry name" value="TRNA METHYLTRANSFERASE 10 HOMOLOG A"/>
    <property type="match status" value="1"/>
</dbReference>
<evidence type="ECO:0000259" key="6">
    <source>
        <dbReference type="PROSITE" id="PS51675"/>
    </source>
</evidence>
<evidence type="ECO:0000256" key="4">
    <source>
        <dbReference type="ARBA" id="ARBA00022691"/>
    </source>
</evidence>
<keyword evidence="3" id="KW-0808">Transferase</keyword>
<dbReference type="AlphaFoldDB" id="A0A1J1HVV1"/>
<dbReference type="EC" id="2.1.1.221" evidence="1"/>
<dbReference type="STRING" id="568069.A0A1J1HVV1"/>
<dbReference type="EMBL" id="CVRI01000020">
    <property type="protein sequence ID" value="CRK90638.1"/>
    <property type="molecule type" value="Genomic_DNA"/>
</dbReference>
<dbReference type="PANTHER" id="PTHR13563">
    <property type="entry name" value="TRNA (GUANINE-9-) METHYLTRANSFERASE"/>
    <property type="match status" value="1"/>
</dbReference>
<dbReference type="InterPro" id="IPR038459">
    <property type="entry name" value="MT_TRM10-typ_sf"/>
</dbReference>
<evidence type="ECO:0000313" key="8">
    <source>
        <dbReference type="Proteomes" id="UP000183832"/>
    </source>
</evidence>
<reference evidence="7 8" key="1">
    <citation type="submission" date="2015-04" db="EMBL/GenBank/DDBJ databases">
        <authorList>
            <person name="Syromyatnikov M.Y."/>
            <person name="Popov V.N."/>
        </authorList>
    </citation>
    <scope>NUCLEOTIDE SEQUENCE [LARGE SCALE GENOMIC DNA]</scope>
</reference>
<dbReference type="Proteomes" id="UP000183832">
    <property type="component" value="Unassembled WGS sequence"/>
</dbReference>
<dbReference type="PROSITE" id="PS51675">
    <property type="entry name" value="SAM_MT_TRM10"/>
    <property type="match status" value="1"/>
</dbReference>
<evidence type="ECO:0000256" key="2">
    <source>
        <dbReference type="ARBA" id="ARBA00022603"/>
    </source>
</evidence>
<sequence>MRTANTQSLHTSNKKAMRPFPLHFTGLKKGSEMFAAMNRHNGRQNWGIWHEESYLDFFDKTKLIYLTSESENVLDTLEPGAVYVIGGLVDFNRHKNLCNRIALENGIRTARLPLSENVVMKNSPVLPIDQCFDIILGVSQGKTWQKSIMDVLSYRRLLAPTNNVQTPESSKNEQSGIVSGPIKMESDMEKAYENEQSGIVDDPIKSKSDMEYASDKLRFEEARKKLNQAVKMDSSEMFN</sequence>
<proteinExistence type="predicted"/>
<keyword evidence="4" id="KW-0949">S-adenosyl-L-methionine</keyword>
<dbReference type="InterPro" id="IPR007356">
    <property type="entry name" value="tRNA_m1G_MeTrfase_euk"/>
</dbReference>
<dbReference type="Gene3D" id="3.40.1280.30">
    <property type="match status" value="1"/>
</dbReference>
<dbReference type="InterPro" id="IPR028564">
    <property type="entry name" value="MT_TRM10-typ"/>
</dbReference>
<evidence type="ECO:0000313" key="7">
    <source>
        <dbReference type="EMBL" id="CRK90638.1"/>
    </source>
</evidence>
<organism evidence="7 8">
    <name type="scientific">Clunio marinus</name>
    <dbReference type="NCBI Taxonomy" id="568069"/>
    <lineage>
        <taxon>Eukaryota</taxon>
        <taxon>Metazoa</taxon>
        <taxon>Ecdysozoa</taxon>
        <taxon>Arthropoda</taxon>
        <taxon>Hexapoda</taxon>
        <taxon>Insecta</taxon>
        <taxon>Pterygota</taxon>
        <taxon>Neoptera</taxon>
        <taxon>Endopterygota</taxon>
        <taxon>Diptera</taxon>
        <taxon>Nematocera</taxon>
        <taxon>Chironomoidea</taxon>
        <taxon>Chironomidae</taxon>
        <taxon>Clunio</taxon>
    </lineage>
</organism>
<dbReference type="GO" id="GO:0002939">
    <property type="term" value="P:tRNA N1-guanine methylation"/>
    <property type="evidence" value="ECO:0007669"/>
    <property type="project" value="TreeGrafter"/>
</dbReference>
<evidence type="ECO:0000256" key="3">
    <source>
        <dbReference type="ARBA" id="ARBA00022679"/>
    </source>
</evidence>
<evidence type="ECO:0000256" key="5">
    <source>
        <dbReference type="ARBA" id="ARBA00048434"/>
    </source>
</evidence>
<protein>
    <recommendedName>
        <fullName evidence="1">tRNA (guanine(9)-N(1))-methyltransferase</fullName>
        <ecNumber evidence="1">2.1.1.221</ecNumber>
    </recommendedName>
</protein>
<dbReference type="GO" id="GO:0052905">
    <property type="term" value="F:tRNA (guanosine(9)-N1)-methyltransferase activity"/>
    <property type="evidence" value="ECO:0007669"/>
    <property type="project" value="UniProtKB-EC"/>
</dbReference>
<dbReference type="GO" id="GO:0005654">
    <property type="term" value="C:nucleoplasm"/>
    <property type="evidence" value="ECO:0007669"/>
    <property type="project" value="TreeGrafter"/>
</dbReference>
<dbReference type="OrthoDB" id="278300at2759"/>
<dbReference type="GO" id="GO:0000049">
    <property type="term" value="F:tRNA binding"/>
    <property type="evidence" value="ECO:0007669"/>
    <property type="project" value="TreeGrafter"/>
</dbReference>
<comment type="catalytic activity">
    <reaction evidence="5">
        <text>guanosine(9) in tRNA + S-adenosyl-L-methionine = N(1)-methylguanosine(9) in tRNA + S-adenosyl-L-homocysteine + H(+)</text>
        <dbReference type="Rhea" id="RHEA:43156"/>
        <dbReference type="Rhea" id="RHEA-COMP:10367"/>
        <dbReference type="Rhea" id="RHEA-COMP:10368"/>
        <dbReference type="ChEBI" id="CHEBI:15378"/>
        <dbReference type="ChEBI" id="CHEBI:57856"/>
        <dbReference type="ChEBI" id="CHEBI:59789"/>
        <dbReference type="ChEBI" id="CHEBI:73542"/>
        <dbReference type="ChEBI" id="CHEBI:74269"/>
        <dbReference type="EC" id="2.1.1.221"/>
    </reaction>
</comment>
<accession>A0A1J1HVV1</accession>
<evidence type="ECO:0000256" key="1">
    <source>
        <dbReference type="ARBA" id="ARBA00012797"/>
    </source>
</evidence>
<name>A0A1J1HVV1_9DIPT</name>